<dbReference type="PANTHER" id="PTHR35011:SF2">
    <property type="entry name" value="2,3-DIKETO-L-GULONATE TRAP TRANSPORTER SMALL PERMEASE PROTEIN YIAM"/>
    <property type="match status" value="1"/>
</dbReference>
<reference evidence="12" key="1">
    <citation type="submission" date="2016-10" db="EMBL/GenBank/DDBJ databases">
        <authorList>
            <person name="Varghese N."/>
            <person name="Submissions S."/>
        </authorList>
    </citation>
    <scope>NUCLEOTIDE SEQUENCE [LARGE SCALE GENOMIC DNA]</scope>
    <source>
        <strain evidence="12">DSM 15363</strain>
    </source>
</reference>
<name>A0A1G7X1Q5_9FLAO</name>
<evidence type="ECO:0000256" key="6">
    <source>
        <dbReference type="ARBA" id="ARBA00022989"/>
    </source>
</evidence>
<proteinExistence type="inferred from homology"/>
<sequence>MKFRKKVDKVLGTSLAIIMGVMVINVLWQVFTRFVMGAPSSFTDELARYLMIWVGVLGAAYISGKRMHVAIDLLPSRLNKEGQTKLKTFVNWVIIIFCLAAFVIGGLRLVYITFTLRQSSPALQIPLAVVYSVIPVSGILIIYYKLSDIINKEL</sequence>
<organism evidence="11 12">
    <name type="scientific">Winogradskyella thalassocola</name>
    <dbReference type="NCBI Taxonomy" id="262004"/>
    <lineage>
        <taxon>Bacteria</taxon>
        <taxon>Pseudomonadati</taxon>
        <taxon>Bacteroidota</taxon>
        <taxon>Flavobacteriia</taxon>
        <taxon>Flavobacteriales</taxon>
        <taxon>Flavobacteriaceae</taxon>
        <taxon>Winogradskyella</taxon>
    </lineage>
</organism>
<feature type="transmembrane region" description="Helical" evidence="9">
    <location>
        <begin position="89"/>
        <end position="111"/>
    </location>
</feature>
<evidence type="ECO:0000256" key="8">
    <source>
        <dbReference type="ARBA" id="ARBA00038436"/>
    </source>
</evidence>
<evidence type="ECO:0000313" key="11">
    <source>
        <dbReference type="EMBL" id="SDG77480.1"/>
    </source>
</evidence>
<feature type="transmembrane region" description="Helical" evidence="9">
    <location>
        <begin position="12"/>
        <end position="31"/>
    </location>
</feature>
<dbReference type="InterPro" id="IPR055348">
    <property type="entry name" value="DctQ"/>
</dbReference>
<accession>A0A1G7X1Q5</accession>
<dbReference type="InterPro" id="IPR007387">
    <property type="entry name" value="TRAP_DctQ"/>
</dbReference>
<evidence type="ECO:0000256" key="3">
    <source>
        <dbReference type="ARBA" id="ARBA00022475"/>
    </source>
</evidence>
<dbReference type="RefSeq" id="WP_092466049.1">
    <property type="nucleotide sequence ID" value="NZ_FNCZ01000001.1"/>
</dbReference>
<evidence type="ECO:0000256" key="9">
    <source>
        <dbReference type="SAM" id="Phobius"/>
    </source>
</evidence>
<keyword evidence="12" id="KW-1185">Reference proteome</keyword>
<evidence type="ECO:0000256" key="7">
    <source>
        <dbReference type="ARBA" id="ARBA00023136"/>
    </source>
</evidence>
<keyword evidence="5 9" id="KW-0812">Transmembrane</keyword>
<dbReference type="GO" id="GO:0015740">
    <property type="term" value="P:C4-dicarboxylate transport"/>
    <property type="evidence" value="ECO:0007669"/>
    <property type="project" value="TreeGrafter"/>
</dbReference>
<keyword evidence="4" id="KW-0997">Cell inner membrane</keyword>
<comment type="similarity">
    <text evidence="8">Belongs to the TRAP transporter small permease family.</text>
</comment>
<dbReference type="PANTHER" id="PTHR35011">
    <property type="entry name" value="2,3-DIKETO-L-GULONATE TRAP TRANSPORTER SMALL PERMEASE PROTEIN YIAM"/>
    <property type="match status" value="1"/>
</dbReference>
<evidence type="ECO:0000256" key="5">
    <source>
        <dbReference type="ARBA" id="ARBA00022692"/>
    </source>
</evidence>
<dbReference type="OrthoDB" id="9815614at2"/>
<feature type="transmembrane region" description="Helical" evidence="9">
    <location>
        <begin position="123"/>
        <end position="144"/>
    </location>
</feature>
<comment type="subcellular location">
    <subcellularLocation>
        <location evidence="1">Cell inner membrane</location>
        <topology evidence="1">Multi-pass membrane protein</topology>
    </subcellularLocation>
</comment>
<dbReference type="STRING" id="262004.SAMN04489796_101551"/>
<dbReference type="EMBL" id="FNCZ01000001">
    <property type="protein sequence ID" value="SDG77480.1"/>
    <property type="molecule type" value="Genomic_DNA"/>
</dbReference>
<dbReference type="AlphaFoldDB" id="A0A1G7X1Q5"/>
<keyword evidence="6 9" id="KW-1133">Transmembrane helix</keyword>
<dbReference type="Proteomes" id="UP000199492">
    <property type="component" value="Unassembled WGS sequence"/>
</dbReference>
<feature type="transmembrane region" description="Helical" evidence="9">
    <location>
        <begin position="46"/>
        <end position="64"/>
    </location>
</feature>
<dbReference type="GO" id="GO:0022857">
    <property type="term" value="F:transmembrane transporter activity"/>
    <property type="evidence" value="ECO:0007669"/>
    <property type="project" value="TreeGrafter"/>
</dbReference>
<evidence type="ECO:0000256" key="1">
    <source>
        <dbReference type="ARBA" id="ARBA00004429"/>
    </source>
</evidence>
<keyword evidence="3" id="KW-1003">Cell membrane</keyword>
<evidence type="ECO:0000313" key="12">
    <source>
        <dbReference type="Proteomes" id="UP000199492"/>
    </source>
</evidence>
<evidence type="ECO:0000256" key="2">
    <source>
        <dbReference type="ARBA" id="ARBA00022448"/>
    </source>
</evidence>
<protein>
    <submittedName>
        <fullName evidence="11">TRAP-type C4-dicarboxylate transport system, small permease component</fullName>
    </submittedName>
</protein>
<dbReference type="GO" id="GO:0005886">
    <property type="term" value="C:plasma membrane"/>
    <property type="evidence" value="ECO:0007669"/>
    <property type="project" value="UniProtKB-SubCell"/>
</dbReference>
<evidence type="ECO:0000256" key="4">
    <source>
        <dbReference type="ARBA" id="ARBA00022519"/>
    </source>
</evidence>
<evidence type="ECO:0000259" key="10">
    <source>
        <dbReference type="Pfam" id="PF04290"/>
    </source>
</evidence>
<keyword evidence="7 9" id="KW-0472">Membrane</keyword>
<gene>
    <name evidence="11" type="ORF">SAMN04489796_101551</name>
</gene>
<dbReference type="Pfam" id="PF04290">
    <property type="entry name" value="DctQ"/>
    <property type="match status" value="1"/>
</dbReference>
<feature type="domain" description="Tripartite ATP-independent periplasmic transporters DctQ component" evidence="10">
    <location>
        <begin position="22"/>
        <end position="151"/>
    </location>
</feature>
<keyword evidence="2" id="KW-0813">Transport</keyword>